<evidence type="ECO:0000256" key="2">
    <source>
        <dbReference type="ARBA" id="ARBA00022617"/>
    </source>
</evidence>
<dbReference type="GO" id="GO:0006355">
    <property type="term" value="P:regulation of DNA-templated transcription"/>
    <property type="evidence" value="ECO:0007669"/>
    <property type="project" value="InterPro"/>
</dbReference>
<keyword evidence="4 7" id="KW-0560">Oxidoreductase</keyword>
<keyword evidence="8" id="KW-0175">Coiled coil</keyword>
<dbReference type="SUPFAM" id="SSF46955">
    <property type="entry name" value="Putative DNA-binding domain"/>
    <property type="match status" value="1"/>
</dbReference>
<evidence type="ECO:0000259" key="9">
    <source>
        <dbReference type="PROSITE" id="PS50937"/>
    </source>
</evidence>
<dbReference type="InterPro" id="IPR009061">
    <property type="entry name" value="DNA-bd_dom_put_sf"/>
</dbReference>
<dbReference type="SMART" id="SM00422">
    <property type="entry name" value="HTH_MERR"/>
    <property type="match status" value="1"/>
</dbReference>
<evidence type="ECO:0000256" key="4">
    <source>
        <dbReference type="ARBA" id="ARBA00023002"/>
    </source>
</evidence>
<dbReference type="PROSITE" id="PS50937">
    <property type="entry name" value="HTH_MERR_2"/>
    <property type="match status" value="1"/>
</dbReference>
<evidence type="ECO:0000256" key="3">
    <source>
        <dbReference type="ARBA" id="ARBA00022723"/>
    </source>
</evidence>
<keyword evidence="2 7" id="KW-0349">Heme</keyword>
<dbReference type="Gene3D" id="1.10.630.10">
    <property type="entry name" value="Cytochrome P450"/>
    <property type="match status" value="1"/>
</dbReference>
<keyword evidence="5 7" id="KW-0408">Iron</keyword>
<dbReference type="CDD" id="cd00592">
    <property type="entry name" value="HTH_MerR-like"/>
    <property type="match status" value="1"/>
</dbReference>
<gene>
    <name evidence="10" type="ORF">SAMN05421869_10511</name>
</gene>
<dbReference type="AlphaFoldDB" id="A0A1G8J8B9"/>
<dbReference type="GO" id="GO:0016705">
    <property type="term" value="F:oxidoreductase activity, acting on paired donors, with incorporation or reduction of molecular oxygen"/>
    <property type="evidence" value="ECO:0007669"/>
    <property type="project" value="InterPro"/>
</dbReference>
<organism evidence="10 11">
    <name type="scientific">Nonomuraea jiangxiensis</name>
    <dbReference type="NCBI Taxonomy" id="633440"/>
    <lineage>
        <taxon>Bacteria</taxon>
        <taxon>Bacillati</taxon>
        <taxon>Actinomycetota</taxon>
        <taxon>Actinomycetes</taxon>
        <taxon>Streptosporangiales</taxon>
        <taxon>Streptosporangiaceae</taxon>
        <taxon>Nonomuraea</taxon>
    </lineage>
</organism>
<name>A0A1G8J8B9_9ACTN</name>
<keyword evidence="3 7" id="KW-0479">Metal-binding</keyword>
<dbReference type="InterPro" id="IPR002397">
    <property type="entry name" value="Cyt_P450_B"/>
</dbReference>
<dbReference type="OrthoDB" id="3563549at2"/>
<keyword evidence="11" id="KW-1185">Reference proteome</keyword>
<dbReference type="Proteomes" id="UP000199202">
    <property type="component" value="Unassembled WGS sequence"/>
</dbReference>
<evidence type="ECO:0000256" key="6">
    <source>
        <dbReference type="ARBA" id="ARBA00023033"/>
    </source>
</evidence>
<dbReference type="PROSITE" id="PS00086">
    <property type="entry name" value="CYTOCHROME_P450"/>
    <property type="match status" value="1"/>
</dbReference>
<keyword evidence="6 7" id="KW-0503">Monooxygenase</keyword>
<dbReference type="SUPFAM" id="SSF48264">
    <property type="entry name" value="Cytochrome P450"/>
    <property type="match status" value="1"/>
</dbReference>
<dbReference type="InterPro" id="IPR001128">
    <property type="entry name" value="Cyt_P450"/>
</dbReference>
<dbReference type="EMBL" id="FNDJ01000005">
    <property type="protein sequence ID" value="SDI27494.1"/>
    <property type="molecule type" value="Genomic_DNA"/>
</dbReference>
<dbReference type="FunFam" id="1.10.630.10:FF:000018">
    <property type="entry name" value="Cytochrome P450 monooxygenase"/>
    <property type="match status" value="1"/>
</dbReference>
<dbReference type="RefSeq" id="WP_090931065.1">
    <property type="nucleotide sequence ID" value="NZ_FNDJ01000005.1"/>
</dbReference>
<evidence type="ECO:0000256" key="1">
    <source>
        <dbReference type="ARBA" id="ARBA00010617"/>
    </source>
</evidence>
<reference evidence="10 11" key="1">
    <citation type="submission" date="2016-10" db="EMBL/GenBank/DDBJ databases">
        <authorList>
            <person name="de Groot N.N."/>
        </authorList>
    </citation>
    <scope>NUCLEOTIDE SEQUENCE [LARGE SCALE GENOMIC DNA]</scope>
    <source>
        <strain evidence="10 11">CGMCC 4.6533</strain>
    </source>
</reference>
<dbReference type="PANTHER" id="PTHR46696:SF1">
    <property type="entry name" value="CYTOCHROME P450 YJIB-RELATED"/>
    <property type="match status" value="1"/>
</dbReference>
<dbReference type="GO" id="GO:0005506">
    <property type="term" value="F:iron ion binding"/>
    <property type="evidence" value="ECO:0007669"/>
    <property type="project" value="InterPro"/>
</dbReference>
<evidence type="ECO:0000256" key="8">
    <source>
        <dbReference type="SAM" id="Coils"/>
    </source>
</evidence>
<dbReference type="GO" id="GO:0003677">
    <property type="term" value="F:DNA binding"/>
    <property type="evidence" value="ECO:0007669"/>
    <property type="project" value="InterPro"/>
</dbReference>
<dbReference type="Pfam" id="PF00067">
    <property type="entry name" value="p450"/>
    <property type="match status" value="1"/>
</dbReference>
<accession>A0A1G8J8B9</accession>
<sequence length="634" mass="68511">MRIGELAALLGVSTRTVRYYHHQGVLPEPPRLANGYREYGMRDAIALARVRRLVELGLSLDEVRDVVADDRSRELPEILAEIDADLARQEREIQARRARLATMRERFQAGTLGPDDTASPDLVDFLQVVGMPASKAAAWDRDLLVLMDSMPAAHGKGRFFEMFESMAADPEATARGHDFYRRLDELAEAEPGDPRIAPLAAALAEYSMKHLPVDAAPGSPEWDPEAMEPFLEDLAPAQADVVRRTIALIAGSVPTATLPFDRPDPLRPPPAYAELRESSPVAPVRTPDGRRAWLVTSYDAVAAVLADRRFGLAPPGDETPGNDTLFQDGEAHTRLRRLVSKTFNPRGIALLGPRVEQLADELVSGLSRPADLVAGLATPLSITVIGELLGVAIEDRDRFLRLADATGGVDFTFGPAEDVAAAGRAWEELGAFAAELVTETRRRPGDDLFSGLITVRDTADGRLSDGELGAMVTTLVAAGYLSVRNAVATAALRLLAEERLAAFVPEHVDEVLRLQSGMTAEPFPRYAQADLELAGVPISAGDLVLVRLEAAHRDPAHFADPDRYDPARNSSPPLVFGHGLHYCLGAPLARMEVAAALAALARQLPGLRLGVPVADIEWTHGTTDRGPVALPVTW</sequence>
<dbReference type="GO" id="GO:0004497">
    <property type="term" value="F:monooxygenase activity"/>
    <property type="evidence" value="ECO:0007669"/>
    <property type="project" value="UniProtKB-KW"/>
</dbReference>
<evidence type="ECO:0000256" key="5">
    <source>
        <dbReference type="ARBA" id="ARBA00023004"/>
    </source>
</evidence>
<proteinExistence type="inferred from homology"/>
<dbReference type="InterPro" id="IPR036396">
    <property type="entry name" value="Cyt_P450_sf"/>
</dbReference>
<evidence type="ECO:0000256" key="7">
    <source>
        <dbReference type="RuleBase" id="RU000461"/>
    </source>
</evidence>
<dbReference type="GO" id="GO:0020037">
    <property type="term" value="F:heme binding"/>
    <property type="evidence" value="ECO:0007669"/>
    <property type="project" value="InterPro"/>
</dbReference>
<comment type="similarity">
    <text evidence="1 7">Belongs to the cytochrome P450 family.</text>
</comment>
<dbReference type="InterPro" id="IPR000551">
    <property type="entry name" value="MerR-type_HTH_dom"/>
</dbReference>
<protein>
    <submittedName>
        <fullName evidence="10">Cytochrome P450</fullName>
    </submittedName>
</protein>
<dbReference type="STRING" id="633440.SAMN05421869_10511"/>
<dbReference type="PANTHER" id="PTHR46696">
    <property type="entry name" value="P450, PUTATIVE (EUROFUNG)-RELATED"/>
    <property type="match status" value="1"/>
</dbReference>
<dbReference type="InterPro" id="IPR017972">
    <property type="entry name" value="Cyt_P450_CS"/>
</dbReference>
<evidence type="ECO:0000313" key="10">
    <source>
        <dbReference type="EMBL" id="SDI27494.1"/>
    </source>
</evidence>
<dbReference type="Pfam" id="PF13411">
    <property type="entry name" value="MerR_1"/>
    <property type="match status" value="1"/>
</dbReference>
<evidence type="ECO:0000313" key="11">
    <source>
        <dbReference type="Proteomes" id="UP000199202"/>
    </source>
</evidence>
<feature type="coiled-coil region" evidence="8">
    <location>
        <begin position="79"/>
        <end position="106"/>
    </location>
</feature>
<feature type="domain" description="HTH merR-type" evidence="9">
    <location>
        <begin position="1"/>
        <end position="69"/>
    </location>
</feature>
<dbReference type="PRINTS" id="PR00040">
    <property type="entry name" value="HTHMERR"/>
</dbReference>
<dbReference type="Gene3D" id="1.10.1660.10">
    <property type="match status" value="1"/>
</dbReference>
<dbReference type="PRINTS" id="PR00359">
    <property type="entry name" value="BP450"/>
</dbReference>